<dbReference type="EMBL" id="CAJVPZ010084018">
    <property type="protein sequence ID" value="CAG8810390.1"/>
    <property type="molecule type" value="Genomic_DNA"/>
</dbReference>
<feature type="non-terminal residue" evidence="2">
    <location>
        <position position="1"/>
    </location>
</feature>
<feature type="non-terminal residue" evidence="2">
    <location>
        <position position="139"/>
    </location>
</feature>
<accession>A0A9N9K742</accession>
<dbReference type="InterPro" id="IPR013083">
    <property type="entry name" value="Znf_RING/FYVE/PHD"/>
</dbReference>
<sequence>INCHKCDTWGHVPCYGYKSLDDSRMSKYHICYRCLRDENNNLWELDALIDLALFRRSLWIIWKEGIPSTCRQFAQRLGNTRLKTEGFIAPPPKPSKRKGKAVVGSNTSNSNIPFEVIKTEENARKMDDYFNPDIGVMPV</sequence>
<organism evidence="2 3">
    <name type="scientific">Racocetra fulgida</name>
    <dbReference type="NCBI Taxonomy" id="60492"/>
    <lineage>
        <taxon>Eukaryota</taxon>
        <taxon>Fungi</taxon>
        <taxon>Fungi incertae sedis</taxon>
        <taxon>Mucoromycota</taxon>
        <taxon>Glomeromycotina</taxon>
        <taxon>Glomeromycetes</taxon>
        <taxon>Diversisporales</taxon>
        <taxon>Gigasporaceae</taxon>
        <taxon>Racocetra</taxon>
    </lineage>
</organism>
<proteinExistence type="predicted"/>
<dbReference type="AlphaFoldDB" id="A0A9N9K742"/>
<feature type="region of interest" description="Disordered" evidence="1">
    <location>
        <begin position="84"/>
        <end position="107"/>
    </location>
</feature>
<dbReference type="SUPFAM" id="SSF57903">
    <property type="entry name" value="FYVE/PHD zinc finger"/>
    <property type="match status" value="1"/>
</dbReference>
<name>A0A9N9K742_9GLOM</name>
<evidence type="ECO:0000256" key="1">
    <source>
        <dbReference type="SAM" id="MobiDB-lite"/>
    </source>
</evidence>
<keyword evidence="3" id="KW-1185">Reference proteome</keyword>
<comment type="caution">
    <text evidence="2">The sequence shown here is derived from an EMBL/GenBank/DDBJ whole genome shotgun (WGS) entry which is preliminary data.</text>
</comment>
<evidence type="ECO:0000313" key="2">
    <source>
        <dbReference type="EMBL" id="CAG8810390.1"/>
    </source>
</evidence>
<dbReference type="InterPro" id="IPR011011">
    <property type="entry name" value="Znf_FYVE_PHD"/>
</dbReference>
<gene>
    <name evidence="2" type="ORF">RFULGI_LOCUS18686</name>
</gene>
<protein>
    <submittedName>
        <fullName evidence="2">15587_t:CDS:1</fullName>
    </submittedName>
</protein>
<dbReference type="Gene3D" id="3.30.40.10">
    <property type="entry name" value="Zinc/RING finger domain, C3HC4 (zinc finger)"/>
    <property type="match status" value="1"/>
</dbReference>
<reference evidence="2" key="1">
    <citation type="submission" date="2021-06" db="EMBL/GenBank/DDBJ databases">
        <authorList>
            <person name="Kallberg Y."/>
            <person name="Tangrot J."/>
            <person name="Rosling A."/>
        </authorList>
    </citation>
    <scope>NUCLEOTIDE SEQUENCE</scope>
    <source>
        <strain evidence="2">IN212</strain>
    </source>
</reference>
<evidence type="ECO:0000313" key="3">
    <source>
        <dbReference type="Proteomes" id="UP000789396"/>
    </source>
</evidence>
<dbReference type="OrthoDB" id="1928087at2759"/>
<dbReference type="Proteomes" id="UP000789396">
    <property type="component" value="Unassembled WGS sequence"/>
</dbReference>